<dbReference type="PROSITE" id="PS50164">
    <property type="entry name" value="GIY_YIG"/>
    <property type="match status" value="1"/>
</dbReference>
<dbReference type="InterPro" id="IPR047296">
    <property type="entry name" value="GIY-YIG_UvrC_Cho"/>
</dbReference>
<sequence>MNKDIEKLKRKANALPTTPGIYLMKDQHGTVVYVGKANSLKNRVTSYFRKNQQHANKTLRMVHNITDFDTVAVDTELDALLLECQMIQQLHPMYNRQMNHFANYCYLDLSGHQFQCQETRTETSVGPFRRPKQLPLLFQLLSETYQLDTINPIAKARLEKQLPAARLRTDSEKWQNIRCFFTGEDTDFFRLCQQRLTYLTEELLFEQAQILNQQLTIANHFYQEIKRINQFWQAPDVIIQVPMCVDNAKDLYAIKYYHIQFGQVQETKICSPTETFNPRISTDHSSRRPLTKSDLDPVCILINYHHRLGIRMD</sequence>
<accession>A0A242A582</accession>
<evidence type="ECO:0000256" key="3">
    <source>
        <dbReference type="ARBA" id="ARBA00022769"/>
    </source>
</evidence>
<name>A0A242A582_9ENTE</name>
<protein>
    <recommendedName>
        <fullName evidence="6">GIY-YIG domain-containing protein</fullName>
    </recommendedName>
</protein>
<proteinExistence type="predicted"/>
<keyword evidence="3" id="KW-0228">DNA excision</keyword>
<dbReference type="Pfam" id="PF01541">
    <property type="entry name" value="GIY-YIG"/>
    <property type="match status" value="1"/>
</dbReference>
<keyword evidence="2" id="KW-0227">DNA damage</keyword>
<evidence type="ECO:0000256" key="1">
    <source>
        <dbReference type="ARBA" id="ARBA00022490"/>
    </source>
</evidence>
<dbReference type="InterPro" id="IPR000305">
    <property type="entry name" value="GIY-YIG_endonuc"/>
</dbReference>
<feature type="domain" description="GIY-YIG" evidence="6">
    <location>
        <begin position="17"/>
        <end position="96"/>
    </location>
</feature>
<dbReference type="GO" id="GO:0009380">
    <property type="term" value="C:excinuclease repair complex"/>
    <property type="evidence" value="ECO:0007669"/>
    <property type="project" value="TreeGrafter"/>
</dbReference>
<dbReference type="SUPFAM" id="SSF82771">
    <property type="entry name" value="GIY-YIG endonuclease"/>
    <property type="match status" value="1"/>
</dbReference>
<dbReference type="GO" id="GO:0004518">
    <property type="term" value="F:nuclease activity"/>
    <property type="evidence" value="ECO:0007669"/>
    <property type="project" value="UniProtKB-KW"/>
</dbReference>
<dbReference type="AlphaFoldDB" id="A0A242A582"/>
<dbReference type="InterPro" id="IPR035901">
    <property type="entry name" value="GIY-YIG_endonuc_sf"/>
</dbReference>
<evidence type="ECO:0000313" key="8">
    <source>
        <dbReference type="Proteomes" id="UP000195043"/>
    </source>
</evidence>
<dbReference type="FunFam" id="3.40.1440.10:FF:000001">
    <property type="entry name" value="UvrABC system protein C"/>
    <property type="match status" value="1"/>
</dbReference>
<keyword evidence="1" id="KW-0963">Cytoplasm</keyword>
<keyword evidence="4" id="KW-0267">Excision nuclease</keyword>
<dbReference type="CDD" id="cd10434">
    <property type="entry name" value="GIY-YIG_UvrC_Cho"/>
    <property type="match status" value="1"/>
</dbReference>
<dbReference type="EMBL" id="NGKU01000001">
    <property type="protein sequence ID" value="OTN76195.1"/>
    <property type="molecule type" value="Genomic_DNA"/>
</dbReference>
<dbReference type="PANTHER" id="PTHR30562:SF1">
    <property type="entry name" value="UVRABC SYSTEM PROTEIN C"/>
    <property type="match status" value="1"/>
</dbReference>
<dbReference type="PANTHER" id="PTHR30562">
    <property type="entry name" value="UVRC/OXIDOREDUCTASE"/>
    <property type="match status" value="1"/>
</dbReference>
<dbReference type="SMART" id="SM00465">
    <property type="entry name" value="GIYc"/>
    <property type="match status" value="1"/>
</dbReference>
<keyword evidence="5" id="KW-0234">DNA repair</keyword>
<evidence type="ECO:0000259" key="6">
    <source>
        <dbReference type="PROSITE" id="PS50164"/>
    </source>
</evidence>
<dbReference type="STRING" id="1834191.A5886_001272"/>
<dbReference type="OrthoDB" id="9804933at2"/>
<dbReference type="RefSeq" id="WP_086274176.1">
    <property type="nucleotide sequence ID" value="NZ_NGKU01000001.1"/>
</dbReference>
<reference evidence="7 8" key="1">
    <citation type="submission" date="2017-05" db="EMBL/GenBank/DDBJ databases">
        <title>The Genome Sequence of Enterococcus sp. 8G7_MSG3316.</title>
        <authorList>
            <consortium name="The Broad Institute Genomics Platform"/>
            <consortium name="The Broad Institute Genomic Center for Infectious Diseases"/>
            <person name="Earl A."/>
            <person name="Manson A."/>
            <person name="Schwartman J."/>
            <person name="Gilmore M."/>
            <person name="Abouelleil A."/>
            <person name="Cao P."/>
            <person name="Chapman S."/>
            <person name="Cusick C."/>
            <person name="Shea T."/>
            <person name="Young S."/>
            <person name="Neafsey D."/>
            <person name="Nusbaum C."/>
            <person name="Birren B."/>
        </authorList>
    </citation>
    <scope>NUCLEOTIDE SEQUENCE [LARGE SCALE GENOMIC DNA]</scope>
    <source>
        <strain evidence="7 8">8G7_MSG3316</strain>
    </source>
</reference>
<dbReference type="Gene3D" id="3.40.1440.10">
    <property type="entry name" value="GIY-YIG endonuclease"/>
    <property type="match status" value="1"/>
</dbReference>
<comment type="caution">
    <text evidence="7">The sequence shown here is derived from an EMBL/GenBank/DDBJ whole genome shotgun (WGS) entry which is preliminary data.</text>
</comment>
<dbReference type="GO" id="GO:0006289">
    <property type="term" value="P:nucleotide-excision repair"/>
    <property type="evidence" value="ECO:0007669"/>
    <property type="project" value="InterPro"/>
</dbReference>
<keyword evidence="8" id="KW-1185">Reference proteome</keyword>
<gene>
    <name evidence="7" type="ORF">A5886_001272</name>
</gene>
<evidence type="ECO:0000313" key="7">
    <source>
        <dbReference type="EMBL" id="OTN76195.1"/>
    </source>
</evidence>
<organism evidence="7 8">
    <name type="scientific">Candidatus Enterococcus testudinis</name>
    <dbReference type="NCBI Taxonomy" id="1834191"/>
    <lineage>
        <taxon>Bacteria</taxon>
        <taxon>Bacillati</taxon>
        <taxon>Bacillota</taxon>
        <taxon>Bacilli</taxon>
        <taxon>Lactobacillales</taxon>
        <taxon>Enterococcaceae</taxon>
        <taxon>Enterococcus</taxon>
    </lineage>
</organism>
<dbReference type="Proteomes" id="UP000195043">
    <property type="component" value="Unassembled WGS sequence"/>
</dbReference>
<evidence type="ECO:0000256" key="4">
    <source>
        <dbReference type="ARBA" id="ARBA00022881"/>
    </source>
</evidence>
<evidence type="ECO:0000256" key="5">
    <source>
        <dbReference type="ARBA" id="ARBA00023204"/>
    </source>
</evidence>
<evidence type="ECO:0000256" key="2">
    <source>
        <dbReference type="ARBA" id="ARBA00022763"/>
    </source>
</evidence>
<dbReference type="InterPro" id="IPR050066">
    <property type="entry name" value="UvrABC_protein_C"/>
</dbReference>